<dbReference type="PANTHER" id="PTHR44329">
    <property type="entry name" value="SERINE/THREONINE-PROTEIN KINASE TNNI3K-RELATED"/>
    <property type="match status" value="1"/>
</dbReference>
<dbReference type="InterPro" id="IPR000719">
    <property type="entry name" value="Prot_kinase_dom"/>
</dbReference>
<evidence type="ECO:0000259" key="2">
    <source>
        <dbReference type="PROSITE" id="PS50011"/>
    </source>
</evidence>
<dbReference type="Gene3D" id="3.90.228.10">
    <property type="match status" value="1"/>
</dbReference>
<keyword evidence="1" id="KW-0547">Nucleotide-binding</keyword>
<dbReference type="InterPro" id="IPR017441">
    <property type="entry name" value="Protein_kinase_ATP_BS"/>
</dbReference>
<accession>A0A4R0R4Q9</accession>
<dbReference type="STRING" id="92696.A0A4R0R4Q9"/>
<dbReference type="OrthoDB" id="2804215at2759"/>
<gene>
    <name evidence="3" type="ORF">EIP91_009110</name>
</gene>
<dbReference type="GO" id="GO:0004674">
    <property type="term" value="F:protein serine/threonine kinase activity"/>
    <property type="evidence" value="ECO:0007669"/>
    <property type="project" value="TreeGrafter"/>
</dbReference>
<dbReference type="GO" id="GO:0005524">
    <property type="term" value="F:ATP binding"/>
    <property type="evidence" value="ECO:0007669"/>
    <property type="project" value="UniProtKB-UniRule"/>
</dbReference>
<proteinExistence type="predicted"/>
<protein>
    <recommendedName>
        <fullName evidence="2">Protein kinase domain-containing protein</fullName>
    </recommendedName>
</protein>
<name>A0A4R0R4Q9_9APHY</name>
<dbReference type="InterPro" id="IPR051681">
    <property type="entry name" value="Ser/Thr_Kinases-Pseudokinases"/>
</dbReference>
<dbReference type="AlphaFoldDB" id="A0A4R0R4Q9"/>
<comment type="caution">
    <text evidence="3">The sequence shown here is derived from an EMBL/GenBank/DDBJ whole genome shotgun (WGS) entry which is preliminary data.</text>
</comment>
<dbReference type="SUPFAM" id="SSF56399">
    <property type="entry name" value="ADP-ribosylation"/>
    <property type="match status" value="1"/>
</dbReference>
<reference evidence="3 4" key="1">
    <citation type="submission" date="2018-11" db="EMBL/GenBank/DDBJ databases">
        <title>Genome assembly of Steccherinum ochraceum LE-BIN_3174, the white-rot fungus of the Steccherinaceae family (The Residual Polyporoid clade, Polyporales, Basidiomycota).</title>
        <authorList>
            <person name="Fedorova T.V."/>
            <person name="Glazunova O.A."/>
            <person name="Landesman E.O."/>
            <person name="Moiseenko K.V."/>
            <person name="Psurtseva N.V."/>
            <person name="Savinova O.S."/>
            <person name="Shakhova N.V."/>
            <person name="Tyazhelova T.V."/>
            <person name="Vasina D.V."/>
        </authorList>
    </citation>
    <scope>NUCLEOTIDE SEQUENCE [LARGE SCALE GENOMIC DNA]</scope>
    <source>
        <strain evidence="3 4">LE-BIN_3174</strain>
    </source>
</reference>
<organism evidence="3 4">
    <name type="scientific">Steccherinum ochraceum</name>
    <dbReference type="NCBI Taxonomy" id="92696"/>
    <lineage>
        <taxon>Eukaryota</taxon>
        <taxon>Fungi</taxon>
        <taxon>Dikarya</taxon>
        <taxon>Basidiomycota</taxon>
        <taxon>Agaricomycotina</taxon>
        <taxon>Agaricomycetes</taxon>
        <taxon>Polyporales</taxon>
        <taxon>Steccherinaceae</taxon>
        <taxon>Steccherinum</taxon>
    </lineage>
</organism>
<dbReference type="InterPro" id="IPR001245">
    <property type="entry name" value="Ser-Thr/Tyr_kinase_cat_dom"/>
</dbReference>
<keyword evidence="4" id="KW-1185">Reference proteome</keyword>
<evidence type="ECO:0000313" key="3">
    <source>
        <dbReference type="EMBL" id="TCD61053.1"/>
    </source>
</evidence>
<dbReference type="Proteomes" id="UP000292702">
    <property type="component" value="Unassembled WGS sequence"/>
</dbReference>
<keyword evidence="1" id="KW-0067">ATP-binding</keyword>
<dbReference type="Gene3D" id="1.10.510.10">
    <property type="entry name" value="Transferase(Phosphotransferase) domain 1"/>
    <property type="match status" value="1"/>
</dbReference>
<feature type="domain" description="Protein kinase" evidence="2">
    <location>
        <begin position="380"/>
        <end position="654"/>
    </location>
</feature>
<dbReference type="PROSITE" id="PS00107">
    <property type="entry name" value="PROTEIN_KINASE_ATP"/>
    <property type="match status" value="1"/>
</dbReference>
<dbReference type="Pfam" id="PF07714">
    <property type="entry name" value="PK_Tyr_Ser-Thr"/>
    <property type="match status" value="1"/>
</dbReference>
<evidence type="ECO:0000256" key="1">
    <source>
        <dbReference type="PROSITE-ProRule" id="PRU10141"/>
    </source>
</evidence>
<dbReference type="PROSITE" id="PS50011">
    <property type="entry name" value="PROTEIN_KINASE_DOM"/>
    <property type="match status" value="1"/>
</dbReference>
<dbReference type="SUPFAM" id="SSF56112">
    <property type="entry name" value="Protein kinase-like (PK-like)"/>
    <property type="match status" value="1"/>
</dbReference>
<dbReference type="EMBL" id="RWJN01000510">
    <property type="protein sequence ID" value="TCD61053.1"/>
    <property type="molecule type" value="Genomic_DNA"/>
</dbReference>
<sequence length="667" mass="73902">MFPKASRSTLARLDPSRDAGLQVTRLFSASWSGAFTPPLCGIYEITQSSISDDRLIFTNIPASCALRRDFCLQQDFKPCGMSVCAMCSVVQTSFDIERDAPLSSSQRPFGVAIYATRSASWADRCTYGTAWSGEGIRALLVSHVAASKPYRTQRASQLRKPPPGFDSVVAIPGIDFSHEEVAVYNAASIHPAYVILYGTQAAPTLPSPPRSFVEATSKHQSFMSSSTQHAVQASVELRALSQPTPDNDITIPAEPRPTSKEAALLFSSAVLQRVKNLIRINNSHHTMGRVVLQIRALETAVSLPEGAASVDMLEGEDLQQFLNLLQEQIMDDPYLWLSEGLHPDTAFYAKLRAQLRHVIMSISVSTALLPSSLFLRGVACVDKESIGGGSFGEVFRGEFNSGPVALKKLRVFRTTDEAKKEVLRKEFYKESLFWKNINHPHILPFLGVDNIAFKDSFCMVLPWMSNGNVRSLMTTLRTENRMSDRMLFFMVHRWLREISAGLAYLHNEHVVHADLRGPNILVDVDMGIRVADFGMALFSDANSTYGSGANRWMAPELFSTDADVEDDDPKYRPACASDVYSLGHVISELYTLKDPFFGLNDYQVVSRILKGVRPARFTFVDDTAMPNALWDLTTRCWAHEPSQRPSATEVNSKLSEIANALDGYAGM</sequence>
<dbReference type="InterPro" id="IPR011009">
    <property type="entry name" value="Kinase-like_dom_sf"/>
</dbReference>
<feature type="binding site" evidence="1">
    <location>
        <position position="407"/>
    </location>
    <ligand>
        <name>ATP</name>
        <dbReference type="ChEBI" id="CHEBI:30616"/>
    </ligand>
</feature>
<evidence type="ECO:0000313" key="4">
    <source>
        <dbReference type="Proteomes" id="UP000292702"/>
    </source>
</evidence>